<gene>
    <name evidence="2" type="ORF">MYCFIDRAFT_183736</name>
</gene>
<feature type="non-terminal residue" evidence="2">
    <location>
        <position position="1"/>
    </location>
</feature>
<accession>M3APY7</accession>
<dbReference type="AlphaFoldDB" id="M3APY7"/>
<feature type="compositionally biased region" description="Low complexity" evidence="1">
    <location>
        <begin position="132"/>
        <end position="142"/>
    </location>
</feature>
<organism evidence="2 3">
    <name type="scientific">Pseudocercospora fijiensis (strain CIRAD86)</name>
    <name type="common">Black leaf streak disease fungus</name>
    <name type="synonym">Mycosphaerella fijiensis</name>
    <dbReference type="NCBI Taxonomy" id="383855"/>
    <lineage>
        <taxon>Eukaryota</taxon>
        <taxon>Fungi</taxon>
        <taxon>Dikarya</taxon>
        <taxon>Ascomycota</taxon>
        <taxon>Pezizomycotina</taxon>
        <taxon>Dothideomycetes</taxon>
        <taxon>Dothideomycetidae</taxon>
        <taxon>Mycosphaerellales</taxon>
        <taxon>Mycosphaerellaceae</taxon>
        <taxon>Pseudocercospora</taxon>
    </lineage>
</organism>
<feature type="region of interest" description="Disordered" evidence="1">
    <location>
        <begin position="1"/>
        <end position="20"/>
    </location>
</feature>
<reference evidence="2 3" key="1">
    <citation type="journal article" date="2012" name="PLoS Pathog.">
        <title>Diverse lifestyles and strategies of plant pathogenesis encoded in the genomes of eighteen Dothideomycetes fungi.</title>
        <authorList>
            <person name="Ohm R.A."/>
            <person name="Feau N."/>
            <person name="Henrissat B."/>
            <person name="Schoch C.L."/>
            <person name="Horwitz B.A."/>
            <person name="Barry K.W."/>
            <person name="Condon B.J."/>
            <person name="Copeland A.C."/>
            <person name="Dhillon B."/>
            <person name="Glaser F."/>
            <person name="Hesse C.N."/>
            <person name="Kosti I."/>
            <person name="LaButti K."/>
            <person name="Lindquist E.A."/>
            <person name="Lucas S."/>
            <person name="Salamov A.A."/>
            <person name="Bradshaw R.E."/>
            <person name="Ciuffetti L."/>
            <person name="Hamelin R.C."/>
            <person name="Kema G.H.J."/>
            <person name="Lawrence C."/>
            <person name="Scott J.A."/>
            <person name="Spatafora J.W."/>
            <person name="Turgeon B.G."/>
            <person name="de Wit P.J.G.M."/>
            <person name="Zhong S."/>
            <person name="Goodwin S.B."/>
            <person name="Grigoriev I.V."/>
        </authorList>
    </citation>
    <scope>NUCLEOTIDE SEQUENCE [LARGE SCALE GENOMIC DNA]</scope>
    <source>
        <strain evidence="2 3">CIRAD86</strain>
    </source>
</reference>
<dbReference type="Proteomes" id="UP000016932">
    <property type="component" value="Unassembled WGS sequence"/>
</dbReference>
<proteinExistence type="predicted"/>
<evidence type="ECO:0000313" key="2">
    <source>
        <dbReference type="EMBL" id="EME79507.1"/>
    </source>
</evidence>
<dbReference type="EMBL" id="KB446562">
    <property type="protein sequence ID" value="EME79507.1"/>
    <property type="molecule type" value="Genomic_DNA"/>
</dbReference>
<evidence type="ECO:0000256" key="1">
    <source>
        <dbReference type="SAM" id="MobiDB-lite"/>
    </source>
</evidence>
<dbReference type="KEGG" id="pfj:MYCFIDRAFT_212236"/>
<name>M3APY7_PSEFD</name>
<keyword evidence="3" id="KW-1185">Reference proteome</keyword>
<dbReference type="RefSeq" id="XP_007930208.1">
    <property type="nucleotide sequence ID" value="XM_007932017.1"/>
</dbReference>
<feature type="region of interest" description="Disordered" evidence="1">
    <location>
        <begin position="124"/>
        <end position="150"/>
    </location>
</feature>
<protein>
    <submittedName>
        <fullName evidence="2">Uncharacterized protein</fullName>
    </submittedName>
</protein>
<evidence type="ECO:0000313" key="3">
    <source>
        <dbReference type="Proteomes" id="UP000016932"/>
    </source>
</evidence>
<dbReference type="VEuPathDB" id="FungiDB:MYCFIDRAFT_212236"/>
<sequence>RPLPPPSALRPPPTAVHRSDTLSCSSAAVRICQFRRRQSRNSPASNPDPLPPAPRLTPFLALALALPHRTHHIRFHTLPQPDFPTYGLLISTPILSAVCPPFEISECHLPVGGVKDALAARPLSGNAKPKRSSSSAAAQHSTSKQHTAQHLDADPSSVVWHHFCGFCIYVLKERLLCLRNSRATCAPLTVAGTLGTPKLPPIAHRPSPTPNTSTAGTSAALSDFPHSLYQLPTLLFQDSRNDRG</sequence>
<feature type="compositionally biased region" description="Pro residues" evidence="1">
    <location>
        <begin position="1"/>
        <end position="14"/>
    </location>
</feature>
<dbReference type="HOGENOM" id="CLU_1140330_0_0_1"/>